<proteinExistence type="predicted"/>
<accession>A0A835C3E2</accession>
<sequence length="96" mass="9849">MAPGAKSSSHGRGRGQATAAARASHPQQLTVATPAERNKAAAECTAACCVLCACLPVAALCCAARAWLELARGCGHRRRPRRALAPSTSSSSFSDE</sequence>
<evidence type="ECO:0000313" key="3">
    <source>
        <dbReference type="Proteomes" id="UP000636709"/>
    </source>
</evidence>
<comment type="caution">
    <text evidence="2">The sequence shown here is derived from an EMBL/GenBank/DDBJ whole genome shotgun (WGS) entry which is preliminary data.</text>
</comment>
<feature type="region of interest" description="Disordered" evidence="1">
    <location>
        <begin position="75"/>
        <end position="96"/>
    </location>
</feature>
<evidence type="ECO:0000313" key="2">
    <source>
        <dbReference type="EMBL" id="KAF8716296.1"/>
    </source>
</evidence>
<gene>
    <name evidence="2" type="ORF">HU200_026583</name>
</gene>
<dbReference type="Proteomes" id="UP000636709">
    <property type="component" value="Unassembled WGS sequence"/>
</dbReference>
<keyword evidence="3" id="KW-1185">Reference proteome</keyword>
<feature type="compositionally biased region" description="Polar residues" evidence="1">
    <location>
        <begin position="1"/>
        <end position="10"/>
    </location>
</feature>
<evidence type="ECO:0000256" key="1">
    <source>
        <dbReference type="SAM" id="MobiDB-lite"/>
    </source>
</evidence>
<dbReference type="EMBL" id="JACEFO010001727">
    <property type="protein sequence ID" value="KAF8716296.1"/>
    <property type="molecule type" value="Genomic_DNA"/>
</dbReference>
<feature type="compositionally biased region" description="Low complexity" evidence="1">
    <location>
        <begin position="83"/>
        <end position="96"/>
    </location>
</feature>
<feature type="region of interest" description="Disordered" evidence="1">
    <location>
        <begin position="1"/>
        <end position="34"/>
    </location>
</feature>
<name>A0A835C3E2_9POAL</name>
<protein>
    <submittedName>
        <fullName evidence="2">Uncharacterized protein</fullName>
    </submittedName>
</protein>
<dbReference type="AlphaFoldDB" id="A0A835C3E2"/>
<reference evidence="2" key="1">
    <citation type="submission" date="2020-07" db="EMBL/GenBank/DDBJ databases">
        <title>Genome sequence and genetic diversity analysis of an under-domesticated orphan crop, white fonio (Digitaria exilis).</title>
        <authorList>
            <person name="Bennetzen J.L."/>
            <person name="Chen S."/>
            <person name="Ma X."/>
            <person name="Wang X."/>
            <person name="Yssel A.E.J."/>
            <person name="Chaluvadi S.R."/>
            <person name="Johnson M."/>
            <person name="Gangashetty P."/>
            <person name="Hamidou F."/>
            <person name="Sanogo M.D."/>
            <person name="Zwaenepoel A."/>
            <person name="Wallace J."/>
            <person name="Van De Peer Y."/>
            <person name="Van Deynze A."/>
        </authorList>
    </citation>
    <scope>NUCLEOTIDE SEQUENCE</scope>
    <source>
        <tissue evidence="2">Leaves</tissue>
    </source>
</reference>
<organism evidence="2 3">
    <name type="scientific">Digitaria exilis</name>
    <dbReference type="NCBI Taxonomy" id="1010633"/>
    <lineage>
        <taxon>Eukaryota</taxon>
        <taxon>Viridiplantae</taxon>
        <taxon>Streptophyta</taxon>
        <taxon>Embryophyta</taxon>
        <taxon>Tracheophyta</taxon>
        <taxon>Spermatophyta</taxon>
        <taxon>Magnoliopsida</taxon>
        <taxon>Liliopsida</taxon>
        <taxon>Poales</taxon>
        <taxon>Poaceae</taxon>
        <taxon>PACMAD clade</taxon>
        <taxon>Panicoideae</taxon>
        <taxon>Panicodae</taxon>
        <taxon>Paniceae</taxon>
        <taxon>Anthephorinae</taxon>
        <taxon>Digitaria</taxon>
    </lineage>
</organism>